<feature type="non-terminal residue" evidence="2">
    <location>
        <position position="1"/>
    </location>
</feature>
<dbReference type="AlphaFoldDB" id="A0A9W6ZQU3"/>
<comment type="caution">
    <text evidence="2">The sequence shown here is derived from an EMBL/GenBank/DDBJ whole genome shotgun (WGS) entry which is preliminary data.</text>
</comment>
<proteinExistence type="predicted"/>
<organism evidence="2 3">
    <name type="scientific">Triparma retinervis</name>
    <dbReference type="NCBI Taxonomy" id="2557542"/>
    <lineage>
        <taxon>Eukaryota</taxon>
        <taxon>Sar</taxon>
        <taxon>Stramenopiles</taxon>
        <taxon>Ochrophyta</taxon>
        <taxon>Bolidophyceae</taxon>
        <taxon>Parmales</taxon>
        <taxon>Triparmaceae</taxon>
        <taxon>Triparma</taxon>
    </lineage>
</organism>
<dbReference type="EMBL" id="BRXZ01005015">
    <property type="protein sequence ID" value="GMH58797.1"/>
    <property type="molecule type" value="Genomic_DNA"/>
</dbReference>
<accession>A0A9W6ZQU3</accession>
<dbReference type="Proteomes" id="UP001165082">
    <property type="component" value="Unassembled WGS sequence"/>
</dbReference>
<protein>
    <submittedName>
        <fullName evidence="2">Uncharacterized protein</fullName>
    </submittedName>
</protein>
<name>A0A9W6ZQU3_9STRA</name>
<reference evidence="2" key="1">
    <citation type="submission" date="2022-07" db="EMBL/GenBank/DDBJ databases">
        <title>Genome analysis of Parmales, a sister group of diatoms, reveals the evolutionary specialization of diatoms from phago-mixotrophs to photoautotrophs.</title>
        <authorList>
            <person name="Ban H."/>
            <person name="Sato S."/>
            <person name="Yoshikawa S."/>
            <person name="Kazumasa Y."/>
            <person name="Nakamura Y."/>
            <person name="Ichinomiya M."/>
            <person name="Saitoh K."/>
            <person name="Sato N."/>
            <person name="Blanc-Mathieu R."/>
            <person name="Endo H."/>
            <person name="Kuwata A."/>
            <person name="Ogata H."/>
        </authorList>
    </citation>
    <scope>NUCLEOTIDE SEQUENCE</scope>
</reference>
<evidence type="ECO:0000313" key="3">
    <source>
        <dbReference type="Proteomes" id="UP001165082"/>
    </source>
</evidence>
<keyword evidence="3" id="KW-1185">Reference proteome</keyword>
<feature type="compositionally biased region" description="Polar residues" evidence="1">
    <location>
        <begin position="21"/>
        <end position="31"/>
    </location>
</feature>
<feature type="region of interest" description="Disordered" evidence="1">
    <location>
        <begin position="1"/>
        <end position="36"/>
    </location>
</feature>
<gene>
    <name evidence="2" type="ORF">TrRE_jg1643</name>
</gene>
<sequence>EMYSHGDYQPSMGMVDEKNNFTHSSPTSSPQEGRKVSSFHGVRLGSGVAVVEGSDVQQCKIMSSTMPRAYETATYDSSCWVEQR</sequence>
<evidence type="ECO:0000313" key="2">
    <source>
        <dbReference type="EMBL" id="GMH58797.1"/>
    </source>
</evidence>
<evidence type="ECO:0000256" key="1">
    <source>
        <dbReference type="SAM" id="MobiDB-lite"/>
    </source>
</evidence>